<name>A0A7D6Z5Z5_9NOCA</name>
<keyword evidence="2" id="KW-0472">Membrane</keyword>
<accession>A0A7D6Z5Z5</accession>
<sequence>MVEMPGGRGQGGFPLSDVTGLGTDQLAELVREQVQVAINETVGRMPQVGARAKLTAAAGVLALYGGGGLVAAVVLLIALATPAWVAALIVGVVLLVAAAVTRAMAKSKTNPAHNAGPLGSGSGPLGTLGG</sequence>
<reference evidence="3 4" key="1">
    <citation type="submission" date="2020-07" db="EMBL/GenBank/DDBJ databases">
        <authorList>
            <person name="Zhuang K."/>
            <person name="Ran Y."/>
        </authorList>
    </citation>
    <scope>NUCLEOTIDE SEQUENCE [LARGE SCALE GENOMIC DNA]</scope>
    <source>
        <strain evidence="3 4">WCH-YHL-001</strain>
    </source>
</reference>
<dbReference type="KEGG" id="nhu:H0264_18345"/>
<dbReference type="InterPro" id="IPR009937">
    <property type="entry name" value="Phage_holin_3_6"/>
</dbReference>
<dbReference type="EMBL" id="CP059399">
    <property type="protein sequence ID" value="QLY33926.1"/>
    <property type="molecule type" value="Genomic_DNA"/>
</dbReference>
<protein>
    <submittedName>
        <fullName evidence="3">Phage holin family protein</fullName>
    </submittedName>
</protein>
<gene>
    <name evidence="3" type="ORF">H0264_18345</name>
</gene>
<feature type="transmembrane region" description="Helical" evidence="2">
    <location>
        <begin position="83"/>
        <end position="101"/>
    </location>
</feature>
<dbReference type="Pfam" id="PF07332">
    <property type="entry name" value="Phage_holin_3_6"/>
    <property type="match status" value="1"/>
</dbReference>
<organism evidence="3 4">
    <name type="scientific">Nocardia huaxiensis</name>
    <dbReference type="NCBI Taxonomy" id="2755382"/>
    <lineage>
        <taxon>Bacteria</taxon>
        <taxon>Bacillati</taxon>
        <taxon>Actinomycetota</taxon>
        <taxon>Actinomycetes</taxon>
        <taxon>Mycobacteriales</taxon>
        <taxon>Nocardiaceae</taxon>
        <taxon>Nocardia</taxon>
    </lineage>
</organism>
<evidence type="ECO:0000256" key="1">
    <source>
        <dbReference type="SAM" id="MobiDB-lite"/>
    </source>
</evidence>
<feature type="transmembrane region" description="Helical" evidence="2">
    <location>
        <begin position="54"/>
        <end position="77"/>
    </location>
</feature>
<keyword evidence="4" id="KW-1185">Reference proteome</keyword>
<dbReference type="RefSeq" id="WP_181585091.1">
    <property type="nucleotide sequence ID" value="NZ_CP059399.1"/>
</dbReference>
<proteinExistence type="predicted"/>
<dbReference type="Proteomes" id="UP000515512">
    <property type="component" value="Chromosome"/>
</dbReference>
<evidence type="ECO:0000313" key="4">
    <source>
        <dbReference type="Proteomes" id="UP000515512"/>
    </source>
</evidence>
<feature type="region of interest" description="Disordered" evidence="1">
    <location>
        <begin position="109"/>
        <end position="130"/>
    </location>
</feature>
<dbReference type="AlphaFoldDB" id="A0A7D6Z5Z5"/>
<evidence type="ECO:0000256" key="2">
    <source>
        <dbReference type="SAM" id="Phobius"/>
    </source>
</evidence>
<keyword evidence="2" id="KW-1133">Transmembrane helix</keyword>
<keyword evidence="2" id="KW-0812">Transmembrane</keyword>
<feature type="compositionally biased region" description="Gly residues" evidence="1">
    <location>
        <begin position="118"/>
        <end position="130"/>
    </location>
</feature>
<evidence type="ECO:0000313" key="3">
    <source>
        <dbReference type="EMBL" id="QLY33926.1"/>
    </source>
</evidence>